<dbReference type="InterPro" id="IPR037208">
    <property type="entry name" value="Spo0E-like_sf"/>
</dbReference>
<dbReference type="Gene3D" id="4.10.280.10">
    <property type="entry name" value="Helix-loop-helix DNA-binding domain"/>
    <property type="match status" value="1"/>
</dbReference>
<reference evidence="1 2" key="1">
    <citation type="submission" date="2018-10" db="EMBL/GenBank/DDBJ databases">
        <title>Phylogenomics of Brevibacillus.</title>
        <authorList>
            <person name="Dunlap C."/>
        </authorList>
    </citation>
    <scope>NUCLEOTIDE SEQUENCE [LARGE SCALE GENOMIC DNA]</scope>
    <source>
        <strain evidence="1 2">JCM 12215</strain>
    </source>
</reference>
<dbReference type="Proteomes" id="UP000282028">
    <property type="component" value="Unassembled WGS sequence"/>
</dbReference>
<evidence type="ECO:0000313" key="2">
    <source>
        <dbReference type="Proteomes" id="UP000282028"/>
    </source>
</evidence>
<dbReference type="EMBL" id="RHHR01000014">
    <property type="protein sequence ID" value="RNB74647.1"/>
    <property type="molecule type" value="Genomic_DNA"/>
</dbReference>
<dbReference type="RefSeq" id="WP_122908932.1">
    <property type="nucleotide sequence ID" value="NZ_CBCSBE010000006.1"/>
</dbReference>
<protein>
    <submittedName>
        <fullName evidence="1">Aspartyl-phosphate phosphatase Spo0E family protein</fullName>
    </submittedName>
</protein>
<dbReference type="SUPFAM" id="SSF140500">
    <property type="entry name" value="BAS1536-like"/>
    <property type="match status" value="1"/>
</dbReference>
<dbReference type="GO" id="GO:0043937">
    <property type="term" value="P:regulation of sporulation"/>
    <property type="evidence" value="ECO:0007669"/>
    <property type="project" value="InterPro"/>
</dbReference>
<proteinExistence type="predicted"/>
<gene>
    <name evidence="1" type="ORF">EDM52_10380</name>
</gene>
<keyword evidence="2" id="KW-1185">Reference proteome</keyword>
<dbReference type="AlphaFoldDB" id="A0A3M8CH40"/>
<comment type="caution">
    <text evidence="1">The sequence shown here is derived from an EMBL/GenBank/DDBJ whole genome shotgun (WGS) entry which is preliminary data.</text>
</comment>
<dbReference type="InterPro" id="IPR018540">
    <property type="entry name" value="Spo0E-like"/>
</dbReference>
<organism evidence="1 2">
    <name type="scientific">Brevibacillus invocatus</name>
    <dbReference type="NCBI Taxonomy" id="173959"/>
    <lineage>
        <taxon>Bacteria</taxon>
        <taxon>Bacillati</taxon>
        <taxon>Bacillota</taxon>
        <taxon>Bacilli</taxon>
        <taxon>Bacillales</taxon>
        <taxon>Paenibacillaceae</taxon>
        <taxon>Brevibacillus</taxon>
    </lineage>
</organism>
<name>A0A3M8CH40_9BACL</name>
<dbReference type="OrthoDB" id="2470271at2"/>
<dbReference type="Pfam" id="PF09388">
    <property type="entry name" value="SpoOE-like"/>
    <property type="match status" value="1"/>
</dbReference>
<dbReference type="GO" id="GO:0046983">
    <property type="term" value="F:protein dimerization activity"/>
    <property type="evidence" value="ECO:0007669"/>
    <property type="project" value="InterPro"/>
</dbReference>
<dbReference type="InterPro" id="IPR036638">
    <property type="entry name" value="HLH_DNA-bd_sf"/>
</dbReference>
<evidence type="ECO:0000313" key="1">
    <source>
        <dbReference type="EMBL" id="RNB74647.1"/>
    </source>
</evidence>
<accession>A0A3M8CH40</accession>
<sequence length="75" mass="9006">MRDILLENIELLRQRMVNFGLEFGLDHPKVLEYSIQIDKLHNELNHIDHSLSQAVDNTNKKQYRFFLRENQAHFA</sequence>